<dbReference type="InterPro" id="IPR016181">
    <property type="entry name" value="Acyl_CoA_acyltransferase"/>
</dbReference>
<sequence>MTEADLEQAAAIEAACFREPWSLDLLSSGFENKWNLYLAAEEDGRLAGYGAVCVIAGEGEIQRIAVLEEFRRQGLGRKLLDAMVAAARNRGARAMTLEVRESNEPAIKLYFSAGFRTEAQRKDYYRNPREDALIMWNRSI</sequence>
<organism evidence="7 8">
    <name type="scientific">Candidatus Caccovicinus merdipullorum</name>
    <dbReference type="NCBI Taxonomy" id="2840724"/>
    <lineage>
        <taxon>Bacteria</taxon>
        <taxon>Bacillati</taxon>
        <taxon>Bacillota</taxon>
        <taxon>Clostridia</taxon>
        <taxon>Eubacteriales</taxon>
        <taxon>Candidatus Caccovicinus</taxon>
    </lineage>
</organism>
<protein>
    <recommendedName>
        <fullName evidence="5">[Ribosomal protein bS18]-alanine N-acetyltransferase</fullName>
        <ecNumber evidence="5">2.3.1.266</ecNumber>
    </recommendedName>
</protein>
<keyword evidence="7" id="KW-0689">Ribosomal protein</keyword>
<dbReference type="GO" id="GO:0005737">
    <property type="term" value="C:cytoplasm"/>
    <property type="evidence" value="ECO:0007669"/>
    <property type="project" value="UniProtKB-SubCell"/>
</dbReference>
<evidence type="ECO:0000256" key="5">
    <source>
        <dbReference type="RuleBase" id="RU363094"/>
    </source>
</evidence>
<reference evidence="7" key="1">
    <citation type="submission" date="2020-10" db="EMBL/GenBank/DDBJ databases">
        <authorList>
            <person name="Gilroy R."/>
        </authorList>
    </citation>
    <scope>NUCLEOTIDE SEQUENCE</scope>
    <source>
        <strain evidence="7">CHK123-3438</strain>
    </source>
</reference>
<dbReference type="Gene3D" id="3.40.630.30">
    <property type="match status" value="1"/>
</dbReference>
<proteinExistence type="inferred from homology"/>
<dbReference type="GO" id="GO:0008999">
    <property type="term" value="F:protein-N-terminal-alanine acetyltransferase activity"/>
    <property type="evidence" value="ECO:0007669"/>
    <property type="project" value="UniProtKB-EC"/>
</dbReference>
<dbReference type="Pfam" id="PF00583">
    <property type="entry name" value="Acetyltransf_1"/>
    <property type="match status" value="1"/>
</dbReference>
<dbReference type="Proteomes" id="UP000886860">
    <property type="component" value="Unassembled WGS sequence"/>
</dbReference>
<dbReference type="NCBIfam" id="TIGR01575">
    <property type="entry name" value="rimI"/>
    <property type="match status" value="1"/>
</dbReference>
<dbReference type="AlphaFoldDB" id="A0A9D1GK83"/>
<comment type="similarity">
    <text evidence="1 5">Belongs to the acetyltransferase family. RimI subfamily.</text>
</comment>
<keyword evidence="2 5" id="KW-0963">Cytoplasm</keyword>
<dbReference type="EC" id="2.3.1.266" evidence="5"/>
<evidence type="ECO:0000256" key="1">
    <source>
        <dbReference type="ARBA" id="ARBA00005395"/>
    </source>
</evidence>
<evidence type="ECO:0000313" key="7">
    <source>
        <dbReference type="EMBL" id="HIT42007.1"/>
    </source>
</evidence>
<comment type="caution">
    <text evidence="7">The sequence shown here is derived from an EMBL/GenBank/DDBJ whole genome shotgun (WGS) entry which is preliminary data.</text>
</comment>
<dbReference type="GO" id="GO:0005840">
    <property type="term" value="C:ribosome"/>
    <property type="evidence" value="ECO:0007669"/>
    <property type="project" value="UniProtKB-KW"/>
</dbReference>
<dbReference type="SUPFAM" id="SSF55729">
    <property type="entry name" value="Acyl-CoA N-acyltransferases (Nat)"/>
    <property type="match status" value="1"/>
</dbReference>
<dbReference type="InterPro" id="IPR006464">
    <property type="entry name" value="AcTrfase_RimI/Ard1"/>
</dbReference>
<name>A0A9D1GK83_9FIRM</name>
<dbReference type="PROSITE" id="PS51186">
    <property type="entry name" value="GNAT"/>
    <property type="match status" value="1"/>
</dbReference>
<evidence type="ECO:0000256" key="4">
    <source>
        <dbReference type="ARBA" id="ARBA00023315"/>
    </source>
</evidence>
<keyword evidence="3" id="KW-0808">Transferase</keyword>
<dbReference type="PANTHER" id="PTHR43420:SF12">
    <property type="entry name" value="N-ACETYLTRANSFERASE DOMAIN-CONTAINING PROTEIN"/>
    <property type="match status" value="1"/>
</dbReference>
<accession>A0A9D1GK83</accession>
<keyword evidence="7" id="KW-0687">Ribonucleoprotein</keyword>
<dbReference type="InterPro" id="IPR000182">
    <property type="entry name" value="GNAT_dom"/>
</dbReference>
<comment type="catalytic activity">
    <reaction evidence="5">
        <text>N-terminal L-alanyl-[ribosomal protein bS18] + acetyl-CoA = N-terminal N(alpha)-acetyl-L-alanyl-[ribosomal protein bS18] + CoA + H(+)</text>
        <dbReference type="Rhea" id="RHEA:43756"/>
        <dbReference type="Rhea" id="RHEA-COMP:10676"/>
        <dbReference type="Rhea" id="RHEA-COMP:10677"/>
        <dbReference type="ChEBI" id="CHEBI:15378"/>
        <dbReference type="ChEBI" id="CHEBI:57287"/>
        <dbReference type="ChEBI" id="CHEBI:57288"/>
        <dbReference type="ChEBI" id="CHEBI:64718"/>
        <dbReference type="ChEBI" id="CHEBI:83683"/>
        <dbReference type="EC" id="2.3.1.266"/>
    </reaction>
</comment>
<comment type="function">
    <text evidence="5">Acetylates the N-terminal alanine of ribosomal protein bS18.</text>
</comment>
<keyword evidence="4" id="KW-0012">Acyltransferase</keyword>
<dbReference type="PANTHER" id="PTHR43420">
    <property type="entry name" value="ACETYLTRANSFERASE"/>
    <property type="match status" value="1"/>
</dbReference>
<evidence type="ECO:0000313" key="8">
    <source>
        <dbReference type="Proteomes" id="UP000886860"/>
    </source>
</evidence>
<dbReference type="InterPro" id="IPR050680">
    <property type="entry name" value="YpeA/RimI_acetyltransf"/>
</dbReference>
<feature type="domain" description="N-acetyltransferase" evidence="6">
    <location>
        <begin position="1"/>
        <end position="140"/>
    </location>
</feature>
<evidence type="ECO:0000259" key="6">
    <source>
        <dbReference type="PROSITE" id="PS51186"/>
    </source>
</evidence>
<gene>
    <name evidence="7" type="primary">rimI</name>
    <name evidence="7" type="ORF">IAB60_07935</name>
</gene>
<dbReference type="CDD" id="cd04301">
    <property type="entry name" value="NAT_SF"/>
    <property type="match status" value="1"/>
</dbReference>
<reference evidence="7" key="2">
    <citation type="journal article" date="2021" name="PeerJ">
        <title>Extensive microbial diversity within the chicken gut microbiome revealed by metagenomics and culture.</title>
        <authorList>
            <person name="Gilroy R."/>
            <person name="Ravi A."/>
            <person name="Getino M."/>
            <person name="Pursley I."/>
            <person name="Horton D.L."/>
            <person name="Alikhan N.F."/>
            <person name="Baker D."/>
            <person name="Gharbi K."/>
            <person name="Hall N."/>
            <person name="Watson M."/>
            <person name="Adriaenssens E.M."/>
            <person name="Foster-Nyarko E."/>
            <person name="Jarju S."/>
            <person name="Secka A."/>
            <person name="Antonio M."/>
            <person name="Oren A."/>
            <person name="Chaudhuri R.R."/>
            <person name="La Ragione R."/>
            <person name="Hildebrand F."/>
            <person name="Pallen M.J."/>
        </authorList>
    </citation>
    <scope>NUCLEOTIDE SEQUENCE</scope>
    <source>
        <strain evidence="7">CHK123-3438</strain>
    </source>
</reference>
<comment type="subcellular location">
    <subcellularLocation>
        <location evidence="5">Cytoplasm</location>
    </subcellularLocation>
</comment>
<evidence type="ECO:0000256" key="3">
    <source>
        <dbReference type="ARBA" id="ARBA00022679"/>
    </source>
</evidence>
<dbReference type="EMBL" id="DVKS01000137">
    <property type="protein sequence ID" value="HIT42007.1"/>
    <property type="molecule type" value="Genomic_DNA"/>
</dbReference>
<evidence type="ECO:0000256" key="2">
    <source>
        <dbReference type="ARBA" id="ARBA00022490"/>
    </source>
</evidence>